<organism evidence="6">
    <name type="scientific">Salix viminalis</name>
    <name type="common">Common osier</name>
    <name type="synonym">Basket willow</name>
    <dbReference type="NCBI Taxonomy" id="40686"/>
    <lineage>
        <taxon>Eukaryota</taxon>
        <taxon>Viridiplantae</taxon>
        <taxon>Streptophyta</taxon>
        <taxon>Embryophyta</taxon>
        <taxon>Tracheophyta</taxon>
        <taxon>Spermatophyta</taxon>
        <taxon>Magnoliopsida</taxon>
        <taxon>eudicotyledons</taxon>
        <taxon>Gunneridae</taxon>
        <taxon>Pentapetalae</taxon>
        <taxon>rosids</taxon>
        <taxon>fabids</taxon>
        <taxon>Malpighiales</taxon>
        <taxon>Salicaceae</taxon>
        <taxon>Saliceae</taxon>
        <taxon>Salix</taxon>
    </lineage>
</organism>
<dbReference type="EMBL" id="CAADRP010001641">
    <property type="protein sequence ID" value="VFU46220.1"/>
    <property type="molecule type" value="Genomic_DNA"/>
</dbReference>
<evidence type="ECO:0000256" key="2">
    <source>
        <dbReference type="ARBA" id="ARBA00004173"/>
    </source>
</evidence>
<protein>
    <submittedName>
        <fullName evidence="6">Uncharacterized protein</fullName>
    </submittedName>
</protein>
<reference evidence="6" key="1">
    <citation type="submission" date="2019-03" db="EMBL/GenBank/DDBJ databases">
        <authorList>
            <person name="Mank J."/>
            <person name="Almeida P."/>
        </authorList>
    </citation>
    <scope>NUCLEOTIDE SEQUENCE</scope>
    <source>
        <strain evidence="6">78183</strain>
    </source>
</reference>
<keyword evidence="5" id="KW-0808">Transferase</keyword>
<dbReference type="InterPro" id="IPR015422">
    <property type="entry name" value="PyrdxlP-dep_Trfase_small"/>
</dbReference>
<sequence length="137" mass="15120">MHIRKHYTLYQVCLSTTAAWKYNHTCCHLIDPIGSNRRILLGEIHLAINPNPYRGIFGSDPTGYARDVQDHIDYGTSGKVAGFISETFQVVIGDVRGRGLVLGVELVTDSKEKTPAKAETAILSEKLRCNEAIPPTP</sequence>
<evidence type="ECO:0000256" key="4">
    <source>
        <dbReference type="ARBA" id="ARBA00022576"/>
    </source>
</evidence>
<dbReference type="GO" id="GO:0019481">
    <property type="term" value="P:L-alanine catabolic process, by transamination"/>
    <property type="evidence" value="ECO:0007669"/>
    <property type="project" value="TreeGrafter"/>
</dbReference>
<comment type="subcellular location">
    <subcellularLocation>
        <location evidence="2">Mitochondrion</location>
    </subcellularLocation>
</comment>
<evidence type="ECO:0000313" key="6">
    <source>
        <dbReference type="EMBL" id="VFU46220.1"/>
    </source>
</evidence>
<evidence type="ECO:0000256" key="5">
    <source>
        <dbReference type="ARBA" id="ARBA00022679"/>
    </source>
</evidence>
<evidence type="ECO:0000256" key="3">
    <source>
        <dbReference type="ARBA" id="ARBA00008954"/>
    </source>
</evidence>
<dbReference type="AlphaFoldDB" id="A0A6N2MDZ2"/>
<dbReference type="PANTHER" id="PTHR45688">
    <property type="match status" value="1"/>
</dbReference>
<dbReference type="PANTHER" id="PTHR45688:SF3">
    <property type="entry name" value="ALANINE--GLYOXYLATE AMINOTRANSFERASE 2, MITOCHONDRIAL"/>
    <property type="match status" value="1"/>
</dbReference>
<proteinExistence type="inferred from homology"/>
<comment type="similarity">
    <text evidence="3">Belongs to the class-III pyridoxal-phosphate-dependent aminotransferase family.</text>
</comment>
<gene>
    <name evidence="6" type="ORF">SVIM_LOCUS292633</name>
</gene>
<name>A0A6N2MDZ2_SALVM</name>
<dbReference type="Gene3D" id="3.90.1150.10">
    <property type="entry name" value="Aspartate Aminotransferase, domain 1"/>
    <property type="match status" value="1"/>
</dbReference>
<keyword evidence="4" id="KW-0032">Aminotransferase</keyword>
<evidence type="ECO:0000256" key="1">
    <source>
        <dbReference type="ARBA" id="ARBA00001933"/>
    </source>
</evidence>
<dbReference type="GO" id="GO:0008453">
    <property type="term" value="F:alanine-glyoxylate transaminase activity"/>
    <property type="evidence" value="ECO:0007669"/>
    <property type="project" value="TreeGrafter"/>
</dbReference>
<comment type="cofactor">
    <cofactor evidence="1">
        <name>pyridoxal 5'-phosphate</name>
        <dbReference type="ChEBI" id="CHEBI:597326"/>
    </cofactor>
</comment>
<dbReference type="GO" id="GO:0009436">
    <property type="term" value="P:glyoxylate catabolic process"/>
    <property type="evidence" value="ECO:0007669"/>
    <property type="project" value="TreeGrafter"/>
</dbReference>
<dbReference type="GO" id="GO:0005739">
    <property type="term" value="C:mitochondrion"/>
    <property type="evidence" value="ECO:0007669"/>
    <property type="project" value="UniProtKB-SubCell"/>
</dbReference>
<accession>A0A6N2MDZ2</accession>